<dbReference type="OrthoDB" id="9776005at2"/>
<dbReference type="PROSITE" id="PS51372">
    <property type="entry name" value="PRD_2"/>
    <property type="match status" value="1"/>
</dbReference>
<dbReference type="PROSITE" id="PS51094">
    <property type="entry name" value="PTS_EIIA_TYPE_2"/>
    <property type="match status" value="1"/>
</dbReference>
<dbReference type="GO" id="GO:0008982">
    <property type="term" value="F:protein-N(PI)-phosphohistidine-sugar phosphotransferase activity"/>
    <property type="evidence" value="ECO:0007669"/>
    <property type="project" value="InterPro"/>
</dbReference>
<evidence type="ECO:0000256" key="1">
    <source>
        <dbReference type="ARBA" id="ARBA00022679"/>
    </source>
</evidence>
<evidence type="ECO:0000259" key="6">
    <source>
        <dbReference type="PROSITE" id="PS51099"/>
    </source>
</evidence>
<dbReference type="RefSeq" id="WP_091189121.1">
    <property type="nucleotide sequence ID" value="NZ_FOMT01000005.1"/>
</dbReference>
<dbReference type="Pfam" id="PF02302">
    <property type="entry name" value="PTS_IIB"/>
    <property type="match status" value="1"/>
</dbReference>
<accession>A0A1I2FTI0</accession>
<dbReference type="Proteomes" id="UP000198855">
    <property type="component" value="Unassembled WGS sequence"/>
</dbReference>
<dbReference type="Gene3D" id="3.40.50.2300">
    <property type="match status" value="1"/>
</dbReference>
<dbReference type="Pfam" id="PF00874">
    <property type="entry name" value="PRD"/>
    <property type="match status" value="1"/>
</dbReference>
<keyword evidence="4" id="KW-0804">Transcription</keyword>
<evidence type="ECO:0000256" key="3">
    <source>
        <dbReference type="ARBA" id="ARBA00023015"/>
    </source>
</evidence>
<feature type="domain" description="PTS EIIB type-2" evidence="6">
    <location>
        <begin position="412"/>
        <end position="501"/>
    </location>
</feature>
<dbReference type="InterPro" id="IPR003501">
    <property type="entry name" value="PTS_EIIB_2/3"/>
</dbReference>
<dbReference type="EMBL" id="FOMT01000005">
    <property type="protein sequence ID" value="SFF07751.1"/>
    <property type="molecule type" value="Genomic_DNA"/>
</dbReference>
<proteinExistence type="predicted"/>
<evidence type="ECO:0000313" key="8">
    <source>
        <dbReference type="EMBL" id="SFF07751.1"/>
    </source>
</evidence>
<feature type="domain" description="PTS EIIA type-2" evidence="5">
    <location>
        <begin position="534"/>
        <end position="678"/>
    </location>
</feature>
<keyword evidence="3" id="KW-0805">Transcription regulation</keyword>
<dbReference type="PROSITE" id="PS51099">
    <property type="entry name" value="PTS_EIIB_TYPE_2"/>
    <property type="match status" value="1"/>
</dbReference>
<dbReference type="GO" id="GO:0009401">
    <property type="term" value="P:phosphoenolpyruvate-dependent sugar phosphotransferase system"/>
    <property type="evidence" value="ECO:0007669"/>
    <property type="project" value="InterPro"/>
</dbReference>
<dbReference type="InterPro" id="IPR036388">
    <property type="entry name" value="WH-like_DNA-bd_sf"/>
</dbReference>
<dbReference type="CDD" id="cd05568">
    <property type="entry name" value="PTS_IIB_bgl_like"/>
    <property type="match status" value="1"/>
</dbReference>
<dbReference type="InterPro" id="IPR016152">
    <property type="entry name" value="PTrfase/Anion_transptr"/>
</dbReference>
<dbReference type="InterPro" id="IPR013011">
    <property type="entry name" value="PTS_EIIB_2"/>
</dbReference>
<dbReference type="GO" id="GO:0006355">
    <property type="term" value="P:regulation of DNA-templated transcription"/>
    <property type="evidence" value="ECO:0007669"/>
    <property type="project" value="InterPro"/>
</dbReference>
<dbReference type="InterPro" id="IPR036634">
    <property type="entry name" value="PRD_sf"/>
</dbReference>
<dbReference type="PANTHER" id="PTHR30185:SF18">
    <property type="entry name" value="TRANSCRIPTIONAL REGULATOR MTLR"/>
    <property type="match status" value="1"/>
</dbReference>
<dbReference type="PANTHER" id="PTHR30185">
    <property type="entry name" value="CRYPTIC BETA-GLUCOSIDE BGL OPERON ANTITERMINATOR"/>
    <property type="match status" value="1"/>
</dbReference>
<sequence>MRISSRSRRILELLLRNDQDLTAAQIAIEIQVSSRTVHRELEAVEDILRAEGVELVKKSGSGIRLQGDKAALNRLAQLVTVSEDIELSQEERQIYLLCLLLESAQPVKLFTLAHELKVTMPTVAHDLDELDEWVRKFEVTLTRRRGYGIELSGREEQLREMIRQVIKSRFDDTELISSRNELPVHPLDRRLFAIAGQSEIEAVEKILWRWEEHGGSRLSEDAYTDLLLRLSIALQRIRAGKTIKAFSAVYQGNSLAVPHESDAVYLTNRLAELTKQDFTPEETAYIGRLLRSAQTEDLSVLPADDLALTEMVRSLIEHVQNAGGADYNKDRSLRDGLILHLKDALQRLNEGTTIRNPLLDQIKKDYKSLFGIVRKAANEILSDVVVPDEEVGFLVMHFGASLERLKQLRHNVRAILVCSSGIGSSKLLQIRLQKELPEIHIADRVSWYEASRTEKEKYDLIISTVDLPLASEEYIKVSPLLTQAEADRLRSFIHIGLDHSRESILVKEEKTGGEASNFDQLVSLKTTLDEMVSLIGRFEVVQIKEQSGDLPVILHEACSHEEAKGVLADAGMAAQRLIQREQSGSQMIPGTEVALFHTRGEEIMRSSLSLYRLESPLIVEAASPSQLSHFLLMLAPRTLSKEVLEVLSEISAMLLDTVMINLLEAGNEAEIRDYLTIHLRLFFNIKAEASDVK</sequence>
<dbReference type="Gene3D" id="1.10.10.10">
    <property type="entry name" value="Winged helix-like DNA-binding domain superfamily/Winged helix DNA-binding domain"/>
    <property type="match status" value="2"/>
</dbReference>
<dbReference type="SUPFAM" id="SSF46785">
    <property type="entry name" value="Winged helix' DNA-binding domain"/>
    <property type="match status" value="2"/>
</dbReference>
<dbReference type="SUPFAM" id="SSF63520">
    <property type="entry name" value="PTS-regulatory domain, PRD"/>
    <property type="match status" value="2"/>
</dbReference>
<dbReference type="Pfam" id="PF00359">
    <property type="entry name" value="PTS_EIIA_2"/>
    <property type="match status" value="1"/>
</dbReference>
<keyword evidence="1" id="KW-0808">Transferase</keyword>
<dbReference type="InterPro" id="IPR036390">
    <property type="entry name" value="WH_DNA-bd_sf"/>
</dbReference>
<dbReference type="Pfam" id="PF08279">
    <property type="entry name" value="HTH_11"/>
    <property type="match status" value="1"/>
</dbReference>
<evidence type="ECO:0000259" key="7">
    <source>
        <dbReference type="PROSITE" id="PS51372"/>
    </source>
</evidence>
<dbReference type="AlphaFoldDB" id="A0A1I2FTI0"/>
<dbReference type="InterPro" id="IPR036095">
    <property type="entry name" value="PTS_EIIB-like_sf"/>
</dbReference>
<protein>
    <submittedName>
        <fullName evidence="8">Mannitol operon transcriptional antiterminator</fullName>
    </submittedName>
</protein>
<evidence type="ECO:0000259" key="5">
    <source>
        <dbReference type="PROSITE" id="PS51094"/>
    </source>
</evidence>
<gene>
    <name evidence="8" type="ORF">SAMN05216378_4996</name>
</gene>
<dbReference type="STRING" id="1045775.SAMN05216378_4996"/>
<dbReference type="SUPFAM" id="SSF52794">
    <property type="entry name" value="PTS system IIB component-like"/>
    <property type="match status" value="1"/>
</dbReference>
<dbReference type="InterPro" id="IPR011608">
    <property type="entry name" value="PRD"/>
</dbReference>
<dbReference type="Gene3D" id="3.40.930.10">
    <property type="entry name" value="Mannitol-specific EII, Chain A"/>
    <property type="match status" value="1"/>
</dbReference>
<reference evidence="9" key="1">
    <citation type="submission" date="2016-10" db="EMBL/GenBank/DDBJ databases">
        <authorList>
            <person name="Varghese N."/>
            <person name="Submissions S."/>
        </authorList>
    </citation>
    <scope>NUCLEOTIDE SEQUENCE [LARGE SCALE GENOMIC DNA]</scope>
    <source>
        <strain evidence="9">CGMCC 1.10784</strain>
    </source>
</reference>
<dbReference type="InterPro" id="IPR050661">
    <property type="entry name" value="BglG_antiterminators"/>
</dbReference>
<feature type="domain" description="PRD" evidence="7">
    <location>
        <begin position="303"/>
        <end position="408"/>
    </location>
</feature>
<name>A0A1I2FTI0_9BACL</name>
<keyword evidence="9" id="KW-1185">Reference proteome</keyword>
<dbReference type="Gene3D" id="1.10.1790.10">
    <property type="entry name" value="PRD domain"/>
    <property type="match status" value="1"/>
</dbReference>
<organism evidence="8 9">
    <name type="scientific">Paenibacillus catalpae</name>
    <dbReference type="NCBI Taxonomy" id="1045775"/>
    <lineage>
        <taxon>Bacteria</taxon>
        <taxon>Bacillati</taxon>
        <taxon>Bacillota</taxon>
        <taxon>Bacilli</taxon>
        <taxon>Bacillales</taxon>
        <taxon>Paenibacillaceae</taxon>
        <taxon>Paenibacillus</taxon>
    </lineage>
</organism>
<dbReference type="SUPFAM" id="SSF55804">
    <property type="entry name" value="Phoshotransferase/anion transport protein"/>
    <property type="match status" value="1"/>
</dbReference>
<evidence type="ECO:0000313" key="9">
    <source>
        <dbReference type="Proteomes" id="UP000198855"/>
    </source>
</evidence>
<evidence type="ECO:0000256" key="2">
    <source>
        <dbReference type="ARBA" id="ARBA00022737"/>
    </source>
</evidence>
<keyword evidence="2" id="KW-0677">Repeat</keyword>
<evidence type="ECO:0000256" key="4">
    <source>
        <dbReference type="ARBA" id="ARBA00023163"/>
    </source>
</evidence>
<dbReference type="InterPro" id="IPR002178">
    <property type="entry name" value="PTS_EIIA_type-2_dom"/>
</dbReference>
<dbReference type="InterPro" id="IPR013196">
    <property type="entry name" value="HTH_11"/>
</dbReference>